<dbReference type="Pfam" id="PF01292">
    <property type="entry name" value="Ni_hydr_CYTB"/>
    <property type="match status" value="1"/>
</dbReference>
<keyword evidence="4" id="KW-0349">Heme</keyword>
<keyword evidence="9" id="KW-0408">Iron</keyword>
<evidence type="ECO:0000256" key="2">
    <source>
        <dbReference type="ARBA" id="ARBA00022448"/>
    </source>
</evidence>
<feature type="transmembrane region" description="Helical" evidence="12">
    <location>
        <begin position="98"/>
        <end position="115"/>
    </location>
</feature>
<evidence type="ECO:0000256" key="3">
    <source>
        <dbReference type="ARBA" id="ARBA00022475"/>
    </source>
</evidence>
<keyword evidence="5 12" id="KW-0812">Transmembrane</keyword>
<proteinExistence type="inferred from homology"/>
<dbReference type="PANTHER" id="PTHR30529">
    <property type="entry name" value="CYTOCHROME B561"/>
    <property type="match status" value="1"/>
</dbReference>
<evidence type="ECO:0000256" key="8">
    <source>
        <dbReference type="ARBA" id="ARBA00022989"/>
    </source>
</evidence>
<dbReference type="GO" id="GO:0005886">
    <property type="term" value="C:plasma membrane"/>
    <property type="evidence" value="ECO:0007669"/>
    <property type="project" value="UniProtKB-SubCell"/>
</dbReference>
<dbReference type="AlphaFoldDB" id="E6PRV0"/>
<feature type="transmembrane region" description="Helical" evidence="12">
    <location>
        <begin position="52"/>
        <end position="73"/>
    </location>
</feature>
<dbReference type="GO" id="GO:0022904">
    <property type="term" value="P:respiratory electron transport chain"/>
    <property type="evidence" value="ECO:0007669"/>
    <property type="project" value="InterPro"/>
</dbReference>
<dbReference type="InterPro" id="IPR011577">
    <property type="entry name" value="Cyt_b561_bac/Ni-Hgenase"/>
</dbReference>
<keyword evidence="3" id="KW-1003">Cell membrane</keyword>
<evidence type="ECO:0000256" key="6">
    <source>
        <dbReference type="ARBA" id="ARBA00022723"/>
    </source>
</evidence>
<dbReference type="GO" id="GO:0020037">
    <property type="term" value="F:heme binding"/>
    <property type="evidence" value="ECO:0007669"/>
    <property type="project" value="TreeGrafter"/>
</dbReference>
<sequence>MQHSSEHFPAHNTRYGAVARLFHWAVVLLLVGEYSLAWLMPDIHKGTQPAGLIAWHLAIGPLILSVMLLRLGWRSAVGTPEPHPGVAWQELASKLTHGLLYVLLLVLPLLGWINASTRGWSISLLGIPLPALASQGSTVGRDLGEWHSTLAYIVLGLIGLHVSAAFYHHWVRKDGLLARMWG</sequence>
<gene>
    <name evidence="14" type="ORF">CARN2_3130</name>
</gene>
<evidence type="ECO:0000256" key="4">
    <source>
        <dbReference type="ARBA" id="ARBA00022617"/>
    </source>
</evidence>
<comment type="caution">
    <text evidence="14">The sequence shown here is derived from an EMBL/GenBank/DDBJ whole genome shotgun (WGS) entry which is preliminary data.</text>
</comment>
<keyword evidence="8 12" id="KW-1133">Transmembrane helix</keyword>
<comment type="similarity">
    <text evidence="11">Belongs to the cytochrome b561 family.</text>
</comment>
<comment type="subcellular location">
    <subcellularLocation>
        <location evidence="1">Cell membrane</location>
        <topology evidence="1">Multi-pass membrane protein</topology>
    </subcellularLocation>
</comment>
<dbReference type="PANTHER" id="PTHR30529:SF1">
    <property type="entry name" value="CYTOCHROME B561 HOMOLOG 2"/>
    <property type="match status" value="1"/>
</dbReference>
<evidence type="ECO:0000313" key="14">
    <source>
        <dbReference type="EMBL" id="CBH97656.1"/>
    </source>
</evidence>
<organism evidence="14">
    <name type="scientific">mine drainage metagenome</name>
    <dbReference type="NCBI Taxonomy" id="410659"/>
    <lineage>
        <taxon>unclassified sequences</taxon>
        <taxon>metagenomes</taxon>
        <taxon>ecological metagenomes</taxon>
    </lineage>
</organism>
<reference evidence="14" key="1">
    <citation type="submission" date="2009-10" db="EMBL/GenBank/DDBJ databases">
        <title>Diversity of trophic interactions inside an arsenic-rich microbial ecosystem.</title>
        <authorList>
            <person name="Bertin P.N."/>
            <person name="Heinrich-Salmeron A."/>
            <person name="Pelletier E."/>
            <person name="Goulhen-Chollet F."/>
            <person name="Arsene-Ploetze F."/>
            <person name="Gallien S."/>
            <person name="Calteau A."/>
            <person name="Vallenet D."/>
            <person name="Casiot C."/>
            <person name="Chane-Woon-Ming B."/>
            <person name="Giloteaux L."/>
            <person name="Barakat M."/>
            <person name="Bonnefoy V."/>
            <person name="Bruneel O."/>
            <person name="Chandler M."/>
            <person name="Cleiss J."/>
            <person name="Duran R."/>
            <person name="Elbaz-Poulichet F."/>
            <person name="Fonknechten N."/>
            <person name="Lauga B."/>
            <person name="Mornico D."/>
            <person name="Ortet P."/>
            <person name="Schaeffer C."/>
            <person name="Siguier P."/>
            <person name="Alexander Thil Smith A."/>
            <person name="Van Dorsselaer A."/>
            <person name="Weissenbach J."/>
            <person name="Medigue C."/>
            <person name="Le Paslier D."/>
        </authorList>
    </citation>
    <scope>NUCLEOTIDE SEQUENCE</scope>
</reference>
<evidence type="ECO:0000256" key="9">
    <source>
        <dbReference type="ARBA" id="ARBA00023004"/>
    </source>
</evidence>
<feature type="transmembrane region" description="Helical" evidence="12">
    <location>
        <begin position="21"/>
        <end position="40"/>
    </location>
</feature>
<dbReference type="GO" id="GO:0009055">
    <property type="term" value="F:electron transfer activity"/>
    <property type="evidence" value="ECO:0007669"/>
    <property type="project" value="InterPro"/>
</dbReference>
<keyword evidence="2" id="KW-0813">Transport</keyword>
<keyword evidence="10 12" id="KW-0472">Membrane</keyword>
<evidence type="ECO:0000256" key="10">
    <source>
        <dbReference type="ARBA" id="ARBA00023136"/>
    </source>
</evidence>
<evidence type="ECO:0000256" key="1">
    <source>
        <dbReference type="ARBA" id="ARBA00004651"/>
    </source>
</evidence>
<evidence type="ECO:0000256" key="11">
    <source>
        <dbReference type="ARBA" id="ARBA00037975"/>
    </source>
</evidence>
<dbReference type="InterPro" id="IPR052168">
    <property type="entry name" value="Cytochrome_b561_oxidase"/>
</dbReference>
<name>E6PRV0_9ZZZZ</name>
<evidence type="ECO:0000259" key="13">
    <source>
        <dbReference type="Pfam" id="PF01292"/>
    </source>
</evidence>
<evidence type="ECO:0000256" key="7">
    <source>
        <dbReference type="ARBA" id="ARBA00022982"/>
    </source>
</evidence>
<keyword evidence="7" id="KW-0249">Electron transport</keyword>
<feature type="domain" description="Cytochrome b561 bacterial/Ni-hydrogenase" evidence="13">
    <location>
        <begin position="14"/>
        <end position="182"/>
    </location>
</feature>
<accession>E6PRV0</accession>
<evidence type="ECO:0000256" key="12">
    <source>
        <dbReference type="SAM" id="Phobius"/>
    </source>
</evidence>
<protein>
    <submittedName>
        <fullName evidence="14">Putative Cytochrome B561</fullName>
    </submittedName>
</protein>
<keyword evidence="6" id="KW-0479">Metal-binding</keyword>
<dbReference type="GO" id="GO:0046872">
    <property type="term" value="F:metal ion binding"/>
    <property type="evidence" value="ECO:0007669"/>
    <property type="project" value="UniProtKB-KW"/>
</dbReference>
<evidence type="ECO:0000256" key="5">
    <source>
        <dbReference type="ARBA" id="ARBA00022692"/>
    </source>
</evidence>
<dbReference type="InterPro" id="IPR016174">
    <property type="entry name" value="Di-haem_cyt_TM"/>
</dbReference>
<feature type="transmembrane region" description="Helical" evidence="12">
    <location>
        <begin position="150"/>
        <end position="170"/>
    </location>
</feature>
<dbReference type="SUPFAM" id="SSF81342">
    <property type="entry name" value="Transmembrane di-heme cytochromes"/>
    <property type="match status" value="1"/>
</dbReference>
<dbReference type="EMBL" id="CABM01000046">
    <property type="protein sequence ID" value="CBH97656.1"/>
    <property type="molecule type" value="Genomic_DNA"/>
</dbReference>